<dbReference type="RefSeq" id="WP_013702932.1">
    <property type="nucleotide sequence ID" value="NC_015387.1"/>
</dbReference>
<dbReference type="Pfam" id="PF05768">
    <property type="entry name" value="Glrx-like"/>
    <property type="match status" value="1"/>
</dbReference>
<dbReference type="Proteomes" id="UP000007030">
    <property type="component" value="Chromosome"/>
</dbReference>
<protein>
    <submittedName>
        <fullName evidence="1">Glutaredoxin 2</fullName>
    </submittedName>
</protein>
<dbReference type="CDD" id="cd02976">
    <property type="entry name" value="NrdH"/>
    <property type="match status" value="1"/>
</dbReference>
<dbReference type="InterPro" id="IPR036249">
    <property type="entry name" value="Thioredoxin-like_sf"/>
</dbReference>
<dbReference type="InterPro" id="IPR008554">
    <property type="entry name" value="Glutaredoxin-like"/>
</dbReference>
<gene>
    <name evidence="1" type="ordered locus">Marky_0114</name>
</gene>
<dbReference type="OrthoDB" id="32865at2"/>
<evidence type="ECO:0000313" key="1">
    <source>
        <dbReference type="EMBL" id="AEB10877.1"/>
    </source>
</evidence>
<dbReference type="KEGG" id="mhd:Marky_0114"/>
<dbReference type="AlphaFoldDB" id="F2NLP7"/>
<accession>F2NLP7</accession>
<dbReference type="STRING" id="869210.Marky_0114"/>
<dbReference type="HOGENOM" id="CLU_125054_1_1_0"/>
<dbReference type="EMBL" id="CP002630">
    <property type="protein sequence ID" value="AEB10877.1"/>
    <property type="molecule type" value="Genomic_DNA"/>
</dbReference>
<keyword evidence="2" id="KW-1185">Reference proteome</keyword>
<dbReference type="SUPFAM" id="SSF52833">
    <property type="entry name" value="Thioredoxin-like"/>
    <property type="match status" value="1"/>
</dbReference>
<dbReference type="eggNOG" id="COG0695">
    <property type="taxonomic scope" value="Bacteria"/>
</dbReference>
<organism evidence="1 2">
    <name type="scientific">Marinithermus hydrothermalis (strain DSM 14884 / JCM 11576 / T1)</name>
    <dbReference type="NCBI Taxonomy" id="869210"/>
    <lineage>
        <taxon>Bacteria</taxon>
        <taxon>Thermotogati</taxon>
        <taxon>Deinococcota</taxon>
        <taxon>Deinococci</taxon>
        <taxon>Thermales</taxon>
        <taxon>Thermaceae</taxon>
        <taxon>Marinithermus</taxon>
    </lineage>
</organism>
<proteinExistence type="predicted"/>
<dbReference type="Gene3D" id="3.40.30.10">
    <property type="entry name" value="Glutaredoxin"/>
    <property type="match status" value="1"/>
</dbReference>
<reference evidence="1 2" key="1">
    <citation type="journal article" date="2012" name="Stand. Genomic Sci.">
        <title>Complete genome sequence of the aerobic, heterotroph Marinithermus hydrothermalis type strain (T1(T)) from a deep-sea hydrothermal vent chimney.</title>
        <authorList>
            <person name="Copeland A."/>
            <person name="Gu W."/>
            <person name="Yasawong M."/>
            <person name="Lapidus A."/>
            <person name="Lucas S."/>
            <person name="Deshpande S."/>
            <person name="Pagani I."/>
            <person name="Tapia R."/>
            <person name="Cheng J.F."/>
            <person name="Goodwin L.A."/>
            <person name="Pitluck S."/>
            <person name="Liolios K."/>
            <person name="Ivanova N."/>
            <person name="Mavromatis K."/>
            <person name="Mikhailova N."/>
            <person name="Pati A."/>
            <person name="Chen A."/>
            <person name="Palaniappan K."/>
            <person name="Land M."/>
            <person name="Pan C."/>
            <person name="Brambilla E.M."/>
            <person name="Rohde M."/>
            <person name="Tindall B.J."/>
            <person name="Sikorski J."/>
            <person name="Goker M."/>
            <person name="Detter J.C."/>
            <person name="Bristow J."/>
            <person name="Eisen J.A."/>
            <person name="Markowitz V."/>
            <person name="Hugenholtz P."/>
            <person name="Kyrpides N.C."/>
            <person name="Klenk H.P."/>
            <person name="Woyke T."/>
        </authorList>
    </citation>
    <scope>NUCLEOTIDE SEQUENCE [LARGE SCALE GENOMIC DNA]</scope>
    <source>
        <strain evidence="2">DSM 14884 / JCM 11576 / T1</strain>
    </source>
</reference>
<evidence type="ECO:0000313" key="2">
    <source>
        <dbReference type="Proteomes" id="UP000007030"/>
    </source>
</evidence>
<sequence>MYRYVTRSGCKLCEEQERYLWALSVPYERVDVDAIPALTEAYGARVPVLLYGDEVVLEGRFTEADLARALGLEGGR</sequence>
<name>F2NLP7_MARHT</name>